<evidence type="ECO:0000313" key="2">
    <source>
        <dbReference type="Proteomes" id="UP000095287"/>
    </source>
</evidence>
<organism evidence="2 3">
    <name type="scientific">Steinernema glaseri</name>
    <dbReference type="NCBI Taxonomy" id="37863"/>
    <lineage>
        <taxon>Eukaryota</taxon>
        <taxon>Metazoa</taxon>
        <taxon>Ecdysozoa</taxon>
        <taxon>Nematoda</taxon>
        <taxon>Chromadorea</taxon>
        <taxon>Rhabditida</taxon>
        <taxon>Tylenchina</taxon>
        <taxon>Panagrolaimomorpha</taxon>
        <taxon>Strongyloidoidea</taxon>
        <taxon>Steinernematidae</taxon>
        <taxon>Steinernema</taxon>
    </lineage>
</organism>
<dbReference type="Gene3D" id="3.30.700.20">
    <property type="entry name" value="Hypothetical protein ph0010, domain 1"/>
    <property type="match status" value="1"/>
</dbReference>
<dbReference type="InterPro" id="IPR027485">
    <property type="entry name" value="AMMECR1_N"/>
</dbReference>
<dbReference type="NCBIfam" id="TIGR00296">
    <property type="entry name" value="TIGR00296 family protein"/>
    <property type="match status" value="1"/>
</dbReference>
<feature type="domain" description="AMMECR1" evidence="1">
    <location>
        <begin position="1"/>
        <end position="192"/>
    </location>
</feature>
<sequence>MAPVVSVHMPAYCFDVIQSQLMGEVQPSCPRVIPDEKFPLFVTWKKGTSKHLRGCIGTFSNLSLRKGLPEYACISAFNDRRFSPIALGEVPLLHCSVSLLVNFEDTEDYRDWEIGVHGIDIQFYENGRRLTAVYLPEVAEEQGWNHVETLDNLMRKGGFQGRISEADRRTVRMTRFQSEKVSMSYDDYCLHKASHGERVPLQK</sequence>
<dbReference type="Proteomes" id="UP000095287">
    <property type="component" value="Unplaced"/>
</dbReference>
<dbReference type="InterPro" id="IPR023473">
    <property type="entry name" value="AMMECR1"/>
</dbReference>
<proteinExistence type="predicted"/>
<protein>
    <submittedName>
        <fullName evidence="3">AMMECR1 domain-containing protein</fullName>
    </submittedName>
</protein>
<name>A0A1I7ZTZ5_9BILA</name>
<dbReference type="InterPro" id="IPR036071">
    <property type="entry name" value="AMMECR1_dom_sf"/>
</dbReference>
<accession>A0A1I7ZTZ5</accession>
<reference evidence="3" key="1">
    <citation type="submission" date="2016-11" db="UniProtKB">
        <authorList>
            <consortium name="WormBaseParasite"/>
        </authorList>
    </citation>
    <scope>IDENTIFICATION</scope>
</reference>
<keyword evidence="2" id="KW-1185">Reference proteome</keyword>
<dbReference type="PROSITE" id="PS51112">
    <property type="entry name" value="AMMECR1"/>
    <property type="match status" value="1"/>
</dbReference>
<evidence type="ECO:0000313" key="3">
    <source>
        <dbReference type="WBParaSite" id="L893_g29533.t1"/>
    </source>
</evidence>
<evidence type="ECO:0000259" key="1">
    <source>
        <dbReference type="PROSITE" id="PS51112"/>
    </source>
</evidence>
<dbReference type="SUPFAM" id="SSF143447">
    <property type="entry name" value="AMMECR1-like"/>
    <property type="match status" value="1"/>
</dbReference>
<dbReference type="AlphaFoldDB" id="A0A1I7ZTZ5"/>
<dbReference type="Pfam" id="PF01871">
    <property type="entry name" value="AMMECR1"/>
    <property type="match status" value="1"/>
</dbReference>
<dbReference type="PANTHER" id="PTHR13016:SF0">
    <property type="entry name" value="AMME SYNDROME CANDIDATE GENE 1 PROTEIN"/>
    <property type="match status" value="1"/>
</dbReference>
<dbReference type="PANTHER" id="PTHR13016">
    <property type="entry name" value="AMMECR1 HOMOLOG"/>
    <property type="match status" value="1"/>
</dbReference>
<dbReference type="WBParaSite" id="L893_g29533.t1">
    <property type="protein sequence ID" value="L893_g29533.t1"/>
    <property type="gene ID" value="L893_g29533"/>
</dbReference>
<dbReference type="InterPro" id="IPR002733">
    <property type="entry name" value="AMMECR1_domain"/>
</dbReference>